<evidence type="ECO:0000313" key="5">
    <source>
        <dbReference type="EMBL" id="MBX02938.1"/>
    </source>
</evidence>
<keyword evidence="3" id="KW-0833">Ubl conjugation pathway</keyword>
<dbReference type="InterPro" id="IPR051348">
    <property type="entry name" value="U-box_ubiquitin_ligases"/>
</dbReference>
<keyword evidence="4" id="KW-1133">Transmembrane helix</keyword>
<evidence type="ECO:0000256" key="1">
    <source>
        <dbReference type="ARBA" id="ARBA00000900"/>
    </source>
</evidence>
<evidence type="ECO:0000256" key="4">
    <source>
        <dbReference type="SAM" id="Phobius"/>
    </source>
</evidence>
<feature type="transmembrane region" description="Helical" evidence="4">
    <location>
        <begin position="77"/>
        <end position="95"/>
    </location>
</feature>
<dbReference type="AlphaFoldDB" id="A0A2P2KB17"/>
<reference evidence="5" key="1">
    <citation type="submission" date="2018-02" db="EMBL/GenBank/DDBJ databases">
        <title>Rhizophora mucronata_Transcriptome.</title>
        <authorList>
            <person name="Meera S.P."/>
            <person name="Sreeshan A."/>
            <person name="Augustine A."/>
        </authorList>
    </citation>
    <scope>NUCLEOTIDE SEQUENCE</scope>
    <source>
        <tissue evidence="5">Leaf</tissue>
    </source>
</reference>
<protein>
    <recommendedName>
        <fullName evidence="2">RING-type E3 ubiquitin transferase</fullName>
        <ecNumber evidence="2">2.3.2.27</ecNumber>
    </recommendedName>
</protein>
<evidence type="ECO:0000256" key="2">
    <source>
        <dbReference type="ARBA" id="ARBA00012483"/>
    </source>
</evidence>
<evidence type="ECO:0000256" key="3">
    <source>
        <dbReference type="ARBA" id="ARBA00022786"/>
    </source>
</evidence>
<sequence>MALLSRKFKADVPSSVSKGAPDFCNVYVISKGKISSARNASRAAPFTSPVLHELDEQNGHSDNSSDTLSTHSMSIRGLFLSIIGTFSIFIIPILTRSPIFSPSFADRVSVKPRSSLDEPSKYVRDQAIQVKNLNW</sequence>
<keyword evidence="4" id="KW-0812">Transmembrane</keyword>
<dbReference type="GO" id="GO:0061630">
    <property type="term" value="F:ubiquitin protein ligase activity"/>
    <property type="evidence" value="ECO:0007669"/>
    <property type="project" value="UniProtKB-EC"/>
</dbReference>
<name>A0A2P2KB17_RHIMU</name>
<comment type="catalytic activity">
    <reaction evidence="1">
        <text>S-ubiquitinyl-[E2 ubiquitin-conjugating enzyme]-L-cysteine + [acceptor protein]-L-lysine = [E2 ubiquitin-conjugating enzyme]-L-cysteine + N(6)-ubiquitinyl-[acceptor protein]-L-lysine.</text>
        <dbReference type="EC" id="2.3.2.27"/>
    </reaction>
</comment>
<dbReference type="PANTHER" id="PTHR45647">
    <property type="entry name" value="OS02G0152300 PROTEIN"/>
    <property type="match status" value="1"/>
</dbReference>
<proteinExistence type="predicted"/>
<accession>A0A2P2KB17</accession>
<organism evidence="5">
    <name type="scientific">Rhizophora mucronata</name>
    <name type="common">Asiatic mangrove</name>
    <dbReference type="NCBI Taxonomy" id="61149"/>
    <lineage>
        <taxon>Eukaryota</taxon>
        <taxon>Viridiplantae</taxon>
        <taxon>Streptophyta</taxon>
        <taxon>Embryophyta</taxon>
        <taxon>Tracheophyta</taxon>
        <taxon>Spermatophyta</taxon>
        <taxon>Magnoliopsida</taxon>
        <taxon>eudicotyledons</taxon>
        <taxon>Gunneridae</taxon>
        <taxon>Pentapetalae</taxon>
        <taxon>rosids</taxon>
        <taxon>fabids</taxon>
        <taxon>Malpighiales</taxon>
        <taxon>Rhizophoraceae</taxon>
        <taxon>Rhizophora</taxon>
    </lineage>
</organism>
<keyword evidence="4" id="KW-0472">Membrane</keyword>
<dbReference type="EMBL" id="GGEC01022454">
    <property type="protein sequence ID" value="MBX02938.1"/>
    <property type="molecule type" value="Transcribed_RNA"/>
</dbReference>
<dbReference type="EC" id="2.3.2.27" evidence="2"/>
<dbReference type="PANTHER" id="PTHR45647:SF76">
    <property type="entry name" value="PROTEIN KINASE DOMAIN-CONTAINING PROTEIN"/>
    <property type="match status" value="1"/>
</dbReference>